<protein>
    <submittedName>
        <fullName evidence="1">Uncharacterized protein</fullName>
    </submittedName>
</protein>
<reference evidence="1 2" key="1">
    <citation type="submission" date="2014-12" db="EMBL/GenBank/DDBJ databases">
        <title>Draft genome sequences of 29 type strains of Enterococci.</title>
        <authorList>
            <person name="Zhong Z."/>
            <person name="Sun Z."/>
            <person name="Liu W."/>
            <person name="Zhang W."/>
            <person name="Zhang H."/>
        </authorList>
    </citation>
    <scope>NUCLEOTIDE SEQUENCE [LARGE SCALE GENOMIC DNA]</scope>
    <source>
        <strain evidence="1 2">DSM 15687</strain>
    </source>
</reference>
<evidence type="ECO:0000313" key="1">
    <source>
        <dbReference type="EMBL" id="OJG82612.1"/>
    </source>
</evidence>
<accession>A0A1L8WP85</accession>
<evidence type="ECO:0000313" key="2">
    <source>
        <dbReference type="Proteomes" id="UP000182152"/>
    </source>
</evidence>
<dbReference type="Proteomes" id="UP000182152">
    <property type="component" value="Unassembled WGS sequence"/>
</dbReference>
<name>A0A1L8WP85_9ENTE</name>
<sequence>MTKDKNSNNVVTKQILFFLFYLFKQLTTTDPPFLYLFTKILFYK</sequence>
<proteinExistence type="predicted"/>
<dbReference type="EMBL" id="JXLB01000008">
    <property type="protein sequence ID" value="OJG82612.1"/>
    <property type="molecule type" value="Genomic_DNA"/>
</dbReference>
<keyword evidence="2" id="KW-1185">Reference proteome</keyword>
<gene>
    <name evidence="1" type="ORF">RV14_GL002187</name>
</gene>
<dbReference type="AlphaFoldDB" id="A0A1L8WP85"/>
<comment type="caution">
    <text evidence="1">The sequence shown here is derived from an EMBL/GenBank/DDBJ whole genome shotgun (WGS) entry which is preliminary data.</text>
</comment>
<organism evidence="1 2">
    <name type="scientific">Enterococcus ratti</name>
    <dbReference type="NCBI Taxonomy" id="150033"/>
    <lineage>
        <taxon>Bacteria</taxon>
        <taxon>Bacillati</taxon>
        <taxon>Bacillota</taxon>
        <taxon>Bacilli</taxon>
        <taxon>Lactobacillales</taxon>
        <taxon>Enterococcaceae</taxon>
        <taxon>Enterococcus</taxon>
    </lineage>
</organism>
<dbReference type="STRING" id="150033.RV14_GL002187"/>